<evidence type="ECO:0000256" key="9">
    <source>
        <dbReference type="SAM" id="MobiDB-lite"/>
    </source>
</evidence>
<dbReference type="OrthoDB" id="9445768at2759"/>
<evidence type="ECO:0000256" key="6">
    <source>
        <dbReference type="ARBA" id="ARBA00023242"/>
    </source>
</evidence>
<protein>
    <submittedName>
        <fullName evidence="10">Uncharacterized protein</fullName>
    </submittedName>
</protein>
<keyword evidence="4" id="KW-0158">Chromosome</keyword>
<dbReference type="GO" id="GO:0000775">
    <property type="term" value="C:chromosome, centromeric region"/>
    <property type="evidence" value="ECO:0007669"/>
    <property type="project" value="UniProtKB-SubCell"/>
</dbReference>
<feature type="region of interest" description="Disordered" evidence="9">
    <location>
        <begin position="39"/>
        <end position="67"/>
    </location>
</feature>
<dbReference type="GO" id="GO:0005634">
    <property type="term" value="C:nucleus"/>
    <property type="evidence" value="ECO:0007669"/>
    <property type="project" value="UniProtKB-SubCell"/>
</dbReference>
<dbReference type="GeneID" id="25263384"/>
<name>A0A066VIV3_TILAU</name>
<dbReference type="OMA" id="EFMNQAW"/>
<keyword evidence="7" id="KW-0137">Centromere</keyword>
<dbReference type="PANTHER" id="PTHR14401">
    <property type="entry name" value="CENTROMERE PROTEIN K"/>
    <property type="match status" value="1"/>
</dbReference>
<organism evidence="10 11">
    <name type="scientific">Tilletiaria anomala (strain ATCC 24038 / CBS 436.72 / UBC 951)</name>
    <dbReference type="NCBI Taxonomy" id="1037660"/>
    <lineage>
        <taxon>Eukaryota</taxon>
        <taxon>Fungi</taxon>
        <taxon>Dikarya</taxon>
        <taxon>Basidiomycota</taxon>
        <taxon>Ustilaginomycotina</taxon>
        <taxon>Exobasidiomycetes</taxon>
        <taxon>Georgefischeriales</taxon>
        <taxon>Tilletiariaceae</taxon>
        <taxon>Tilletiaria</taxon>
    </lineage>
</organism>
<evidence type="ECO:0000256" key="2">
    <source>
        <dbReference type="ARBA" id="ARBA00004584"/>
    </source>
</evidence>
<accession>A0A066VIV3</accession>
<sequence length="339" mass="37832">MSTASTSTAPTGGTPLHLASDLAARVRAAALREAARRFREREAQQLESQAALPAPDDGPSGGSKSFADTTAQTSMAVDDEELSVDAEERHTKLLNALRDEKARNDAEWEIVQRELTKLGKRVSGASDAQDAAMKRSIRDKEIQLAQIEYHIQRMDEKVADLGPNTSALVRDVKARGNLSDVILQLQDVLIDAEADVARARQSLQSEKQLLSDLTLIEQGMQMRQRQLERKSTQLTEEEVIEQLKTKLRTEEEQLGELLNALIRTSNDLFSDDDARLRVQLRSLLDALMNQAWDAPADPYITIDKHPKSLASFLVRAHVAQEHPRDSRRLCLVPFQKGVR</sequence>
<dbReference type="RefSeq" id="XP_013240739.1">
    <property type="nucleotide sequence ID" value="XM_013385285.1"/>
</dbReference>
<dbReference type="PANTHER" id="PTHR14401:SF6">
    <property type="entry name" value="CENTROMERE PROTEIN K"/>
    <property type="match status" value="1"/>
</dbReference>
<proteinExistence type="inferred from homology"/>
<evidence type="ECO:0000256" key="3">
    <source>
        <dbReference type="ARBA" id="ARBA00005795"/>
    </source>
</evidence>
<comment type="caution">
    <text evidence="10">The sequence shown here is derived from an EMBL/GenBank/DDBJ whole genome shotgun (WGS) entry which is preliminary data.</text>
</comment>
<keyword evidence="5 8" id="KW-0175">Coiled coil</keyword>
<dbReference type="Proteomes" id="UP000027361">
    <property type="component" value="Unassembled WGS sequence"/>
</dbReference>
<feature type="coiled-coil region" evidence="8">
    <location>
        <begin position="233"/>
        <end position="260"/>
    </location>
</feature>
<comment type="subcellular location">
    <subcellularLocation>
        <location evidence="2">Chromosome</location>
        <location evidence="2">Centromere</location>
    </subcellularLocation>
    <subcellularLocation>
        <location evidence="1">Nucleus</location>
    </subcellularLocation>
</comment>
<dbReference type="AlphaFoldDB" id="A0A066VIV3"/>
<keyword evidence="6" id="KW-0539">Nucleus</keyword>
<evidence type="ECO:0000256" key="1">
    <source>
        <dbReference type="ARBA" id="ARBA00004123"/>
    </source>
</evidence>
<evidence type="ECO:0000256" key="7">
    <source>
        <dbReference type="ARBA" id="ARBA00023328"/>
    </source>
</evidence>
<evidence type="ECO:0000313" key="11">
    <source>
        <dbReference type="Proteomes" id="UP000027361"/>
    </source>
</evidence>
<feature type="coiled-coil region" evidence="8">
    <location>
        <begin position="182"/>
        <end position="209"/>
    </location>
</feature>
<evidence type="ECO:0000256" key="4">
    <source>
        <dbReference type="ARBA" id="ARBA00022454"/>
    </source>
</evidence>
<dbReference type="InParanoid" id="A0A066VIV3"/>
<comment type="similarity">
    <text evidence="3">Belongs to the CENP-K/MCM22 family.</text>
</comment>
<reference evidence="10 11" key="1">
    <citation type="submission" date="2014-05" db="EMBL/GenBank/DDBJ databases">
        <title>Draft genome sequence of a rare smut relative, Tilletiaria anomala UBC 951.</title>
        <authorList>
            <consortium name="DOE Joint Genome Institute"/>
            <person name="Toome M."/>
            <person name="Kuo A."/>
            <person name="Henrissat B."/>
            <person name="Lipzen A."/>
            <person name="Tritt A."/>
            <person name="Yoshinaga Y."/>
            <person name="Zane M."/>
            <person name="Barry K."/>
            <person name="Grigoriev I.V."/>
            <person name="Spatafora J.W."/>
            <person name="Aimea M.C."/>
        </authorList>
    </citation>
    <scope>NUCLEOTIDE SEQUENCE [LARGE SCALE GENOMIC DNA]</scope>
    <source>
        <strain evidence="10 11">UBC 951</strain>
    </source>
</reference>
<dbReference type="HOGENOM" id="CLU_894275_0_0_1"/>
<evidence type="ECO:0000313" key="10">
    <source>
        <dbReference type="EMBL" id="KDN38515.1"/>
    </source>
</evidence>
<dbReference type="InterPro" id="IPR020993">
    <property type="entry name" value="Centromere_CenpK"/>
</dbReference>
<evidence type="ECO:0000256" key="8">
    <source>
        <dbReference type="SAM" id="Coils"/>
    </source>
</evidence>
<gene>
    <name evidence="10" type="ORF">K437DRAFT_251249</name>
</gene>
<evidence type="ECO:0000256" key="5">
    <source>
        <dbReference type="ARBA" id="ARBA00023054"/>
    </source>
</evidence>
<dbReference type="EMBL" id="JMSN01000117">
    <property type="protein sequence ID" value="KDN38515.1"/>
    <property type="molecule type" value="Genomic_DNA"/>
</dbReference>
<dbReference type="GO" id="GO:0051382">
    <property type="term" value="P:kinetochore assembly"/>
    <property type="evidence" value="ECO:0007669"/>
    <property type="project" value="InterPro"/>
</dbReference>
<dbReference type="Pfam" id="PF11802">
    <property type="entry name" value="CENP-K"/>
    <property type="match status" value="1"/>
</dbReference>
<keyword evidence="11" id="KW-1185">Reference proteome</keyword>
<dbReference type="GO" id="GO:0000070">
    <property type="term" value="P:mitotic sister chromatid segregation"/>
    <property type="evidence" value="ECO:0007669"/>
    <property type="project" value="TreeGrafter"/>
</dbReference>